<accession>A0A8R1I1P4</accession>
<dbReference type="AlphaFoldDB" id="A0A8R1I1P4"/>
<dbReference type="EnsemblMetazoa" id="CJA15818a.1">
    <property type="protein sequence ID" value="CJA15818a.1"/>
    <property type="gene ID" value="WBGene00135022"/>
</dbReference>
<sequence>MRTRDLAHLFVRDHANTVIFEETQTGNTNGADAALDNSTTIRRAARLTIFLTIRADQGQKAGPKSVGSGTVVHAKTDTVANHLAPAAPSHLRAALGVVRFRQPSVCLSVCLSVR</sequence>
<proteinExistence type="predicted"/>
<name>A0A8R1I1P4_CAEJA</name>
<evidence type="ECO:0000313" key="1">
    <source>
        <dbReference type="EnsemblMetazoa" id="CJA15818a.1"/>
    </source>
</evidence>
<evidence type="ECO:0000313" key="2">
    <source>
        <dbReference type="Proteomes" id="UP000005237"/>
    </source>
</evidence>
<reference evidence="1" key="2">
    <citation type="submission" date="2022-06" db="UniProtKB">
        <authorList>
            <consortium name="EnsemblMetazoa"/>
        </authorList>
    </citation>
    <scope>IDENTIFICATION</scope>
    <source>
        <strain evidence="1">DF5081</strain>
    </source>
</reference>
<dbReference type="Proteomes" id="UP000005237">
    <property type="component" value="Unassembled WGS sequence"/>
</dbReference>
<protein>
    <submittedName>
        <fullName evidence="1">Uncharacterized protein</fullName>
    </submittedName>
</protein>
<keyword evidence="2" id="KW-1185">Reference proteome</keyword>
<organism evidence="1 2">
    <name type="scientific">Caenorhabditis japonica</name>
    <dbReference type="NCBI Taxonomy" id="281687"/>
    <lineage>
        <taxon>Eukaryota</taxon>
        <taxon>Metazoa</taxon>
        <taxon>Ecdysozoa</taxon>
        <taxon>Nematoda</taxon>
        <taxon>Chromadorea</taxon>
        <taxon>Rhabditida</taxon>
        <taxon>Rhabditina</taxon>
        <taxon>Rhabditomorpha</taxon>
        <taxon>Rhabditoidea</taxon>
        <taxon>Rhabditidae</taxon>
        <taxon>Peloderinae</taxon>
        <taxon>Caenorhabditis</taxon>
    </lineage>
</organism>
<reference evidence="2" key="1">
    <citation type="submission" date="2010-08" db="EMBL/GenBank/DDBJ databases">
        <authorList>
            <consortium name="Caenorhabditis japonica Sequencing Consortium"/>
            <person name="Wilson R.K."/>
        </authorList>
    </citation>
    <scope>NUCLEOTIDE SEQUENCE [LARGE SCALE GENOMIC DNA]</scope>
    <source>
        <strain evidence="2">DF5081</strain>
    </source>
</reference>